<dbReference type="EC" id="3.6.5.-" evidence="9"/>
<feature type="domain" description="Obg" evidence="12">
    <location>
        <begin position="2"/>
        <end position="159"/>
    </location>
</feature>
<feature type="binding site" evidence="9">
    <location>
        <begin position="320"/>
        <end position="322"/>
    </location>
    <ligand>
        <name>GTP</name>
        <dbReference type="ChEBI" id="CHEBI:37565"/>
    </ligand>
</feature>
<comment type="cofactor">
    <cofactor evidence="1 9">
        <name>Mg(2+)</name>
        <dbReference type="ChEBI" id="CHEBI:18420"/>
    </cofactor>
</comment>
<dbReference type="Pfam" id="PF09269">
    <property type="entry name" value="DUF1967"/>
    <property type="match status" value="1"/>
</dbReference>
<dbReference type="Pfam" id="PF01926">
    <property type="entry name" value="MMR_HSR1"/>
    <property type="match status" value="1"/>
</dbReference>
<protein>
    <recommendedName>
        <fullName evidence="9">GTPase Obg</fullName>
        <ecNumber evidence="9">3.6.5.-</ecNumber>
    </recommendedName>
    <alternativeName>
        <fullName evidence="9">GTP-binding protein Obg</fullName>
    </alternativeName>
</protein>
<comment type="subcellular location">
    <subcellularLocation>
        <location evidence="9">Cytoplasm</location>
    </subcellularLocation>
</comment>
<organism evidence="13 14">
    <name type="scientific">Rothia mucilaginosa</name>
    <dbReference type="NCBI Taxonomy" id="43675"/>
    <lineage>
        <taxon>Bacteria</taxon>
        <taxon>Bacillati</taxon>
        <taxon>Actinomycetota</taxon>
        <taxon>Actinomycetes</taxon>
        <taxon>Micrococcales</taxon>
        <taxon>Micrococcaceae</taxon>
        <taxon>Rothia</taxon>
    </lineage>
</organism>
<evidence type="ECO:0000256" key="9">
    <source>
        <dbReference type="HAMAP-Rule" id="MF_01454"/>
    </source>
</evidence>
<comment type="caution">
    <text evidence="13">The sequence shown here is derived from an EMBL/GenBank/DDBJ whole genome shotgun (WGS) entry which is preliminary data.</text>
</comment>
<dbReference type="InterPro" id="IPR045086">
    <property type="entry name" value="OBG_GTPase"/>
</dbReference>
<dbReference type="SUPFAM" id="SSF82051">
    <property type="entry name" value="Obg GTP-binding protein N-terminal domain"/>
    <property type="match status" value="1"/>
</dbReference>
<dbReference type="AlphaFoldDB" id="A0A943TD51"/>
<dbReference type="InterPro" id="IPR036726">
    <property type="entry name" value="GTP1_OBG_dom_sf"/>
</dbReference>
<keyword evidence="3 9" id="KW-0963">Cytoplasm</keyword>
<dbReference type="GO" id="GO:0042254">
    <property type="term" value="P:ribosome biogenesis"/>
    <property type="evidence" value="ECO:0007669"/>
    <property type="project" value="UniProtKB-UniRule"/>
</dbReference>
<dbReference type="InterPro" id="IPR006074">
    <property type="entry name" value="GTP1-OBG_CS"/>
</dbReference>
<evidence type="ECO:0000256" key="5">
    <source>
        <dbReference type="ARBA" id="ARBA00022741"/>
    </source>
</evidence>
<feature type="binding site" evidence="9">
    <location>
        <begin position="166"/>
        <end position="173"/>
    </location>
    <ligand>
        <name>GTP</name>
        <dbReference type="ChEBI" id="CHEBI:37565"/>
    </ligand>
</feature>
<comment type="function">
    <text evidence="9">An essential GTPase which binds GTP, GDP and possibly (p)ppGpp with moderate affinity, with high nucleotide exchange rates and a fairly low GTP hydrolysis rate. Plays a role in control of the cell cycle, stress response, ribosome biogenesis and in those bacteria that undergo differentiation, in morphogenesis control.</text>
</comment>
<dbReference type="PANTHER" id="PTHR11702:SF31">
    <property type="entry name" value="MITOCHONDRIAL RIBOSOME-ASSOCIATED GTPASE 2"/>
    <property type="match status" value="1"/>
</dbReference>
<reference evidence="13" key="1">
    <citation type="submission" date="2021-02" db="EMBL/GenBank/DDBJ databases">
        <title>Infant gut strain persistence is associated with maternal origin, phylogeny, and functional potential including surface adhesion and iron acquisition.</title>
        <authorList>
            <person name="Lou Y.C."/>
        </authorList>
    </citation>
    <scope>NUCLEOTIDE SEQUENCE</scope>
    <source>
        <strain evidence="13">L1_008_092G1_dasL1_008_092G1_concoct_16</strain>
    </source>
</reference>
<dbReference type="GO" id="GO:0005525">
    <property type="term" value="F:GTP binding"/>
    <property type="evidence" value="ECO:0007669"/>
    <property type="project" value="UniProtKB-UniRule"/>
</dbReference>
<comment type="similarity">
    <text evidence="2 9">Belongs to the TRAFAC class OBG-HflX-like GTPase superfamily. OBG GTPase family.</text>
</comment>
<evidence type="ECO:0000313" key="13">
    <source>
        <dbReference type="EMBL" id="MBS6635067.1"/>
    </source>
</evidence>
<dbReference type="InterPro" id="IPR015349">
    <property type="entry name" value="OCT_dom"/>
</dbReference>
<dbReference type="NCBIfam" id="TIGR03595">
    <property type="entry name" value="Obg_CgtA_exten"/>
    <property type="match status" value="1"/>
</dbReference>
<dbReference type="EMBL" id="JAGZXI010000006">
    <property type="protein sequence ID" value="MBS6635067.1"/>
    <property type="molecule type" value="Genomic_DNA"/>
</dbReference>
<keyword evidence="5 9" id="KW-0547">Nucleotide-binding</keyword>
<dbReference type="Pfam" id="PF01018">
    <property type="entry name" value="GTP1_OBG"/>
    <property type="match status" value="1"/>
</dbReference>
<dbReference type="InterPro" id="IPR027417">
    <property type="entry name" value="P-loop_NTPase"/>
</dbReference>
<dbReference type="PANTHER" id="PTHR11702">
    <property type="entry name" value="DEVELOPMENTALLY REGULATED GTP-BINDING PROTEIN-RELATED"/>
    <property type="match status" value="1"/>
</dbReference>
<evidence type="ECO:0000256" key="2">
    <source>
        <dbReference type="ARBA" id="ARBA00007699"/>
    </source>
</evidence>
<gene>
    <name evidence="13" type="primary">obgE</name>
    <name evidence="9" type="synonym">obg</name>
    <name evidence="13" type="ORF">KH265_05350</name>
</gene>
<dbReference type="SUPFAM" id="SSF52540">
    <property type="entry name" value="P-loop containing nucleoside triphosphate hydrolases"/>
    <property type="match status" value="1"/>
</dbReference>
<evidence type="ECO:0000259" key="11">
    <source>
        <dbReference type="PROSITE" id="PS51881"/>
    </source>
</evidence>
<dbReference type="Gene3D" id="3.30.300.350">
    <property type="entry name" value="GTP-binding protein OBG, C-terminal domain"/>
    <property type="match status" value="1"/>
</dbReference>
<keyword evidence="7 9" id="KW-0460">Magnesium</keyword>
<dbReference type="HAMAP" id="MF_01454">
    <property type="entry name" value="GTPase_Obg"/>
    <property type="match status" value="1"/>
</dbReference>
<dbReference type="RefSeq" id="WP_303952777.1">
    <property type="nucleotide sequence ID" value="NZ_JAGZXI010000006.1"/>
</dbReference>
<dbReference type="PROSITE" id="PS00905">
    <property type="entry name" value="GTP1_OBG"/>
    <property type="match status" value="1"/>
</dbReference>
<feature type="domain" description="OCT" evidence="11">
    <location>
        <begin position="367"/>
        <end position="452"/>
    </location>
</feature>
<keyword evidence="4 9" id="KW-0479">Metal-binding</keyword>
<dbReference type="InterPro" id="IPR036346">
    <property type="entry name" value="GTP-bd_prot_GTP1/OBG_C_sf"/>
</dbReference>
<dbReference type="FunFam" id="2.70.210.12:FF:000001">
    <property type="entry name" value="GTPase Obg"/>
    <property type="match status" value="1"/>
</dbReference>
<dbReference type="GO" id="GO:0005737">
    <property type="term" value="C:cytoplasm"/>
    <property type="evidence" value="ECO:0007669"/>
    <property type="project" value="UniProtKB-SubCell"/>
</dbReference>
<evidence type="ECO:0000256" key="4">
    <source>
        <dbReference type="ARBA" id="ARBA00022723"/>
    </source>
</evidence>
<name>A0A943TD51_9MICC</name>
<dbReference type="NCBIfam" id="TIGR02729">
    <property type="entry name" value="Obg_CgtA"/>
    <property type="match status" value="1"/>
</dbReference>
<feature type="binding site" evidence="9">
    <location>
        <position position="173"/>
    </location>
    <ligand>
        <name>Mg(2+)</name>
        <dbReference type="ChEBI" id="CHEBI:18420"/>
    </ligand>
</feature>
<dbReference type="PROSITE" id="PS51881">
    <property type="entry name" value="OCT"/>
    <property type="match status" value="1"/>
</dbReference>
<dbReference type="PROSITE" id="PS51883">
    <property type="entry name" value="OBG"/>
    <property type="match status" value="1"/>
</dbReference>
<dbReference type="InterPro" id="IPR006073">
    <property type="entry name" value="GTP-bd"/>
</dbReference>
<dbReference type="PRINTS" id="PR00326">
    <property type="entry name" value="GTP1OBG"/>
</dbReference>
<dbReference type="NCBIfam" id="NF008954">
    <property type="entry name" value="PRK12296.1"/>
    <property type="match status" value="1"/>
</dbReference>
<dbReference type="NCBIfam" id="NF008956">
    <property type="entry name" value="PRK12299.1"/>
    <property type="match status" value="1"/>
</dbReference>
<dbReference type="GO" id="GO:0003924">
    <property type="term" value="F:GTPase activity"/>
    <property type="evidence" value="ECO:0007669"/>
    <property type="project" value="UniProtKB-UniRule"/>
</dbReference>
<feature type="binding site" evidence="9">
    <location>
        <begin position="191"/>
        <end position="195"/>
    </location>
    <ligand>
        <name>GTP</name>
        <dbReference type="ChEBI" id="CHEBI:37565"/>
    </ligand>
</feature>
<accession>A0A943TD51</accession>
<keyword evidence="8 9" id="KW-0342">GTP-binding</keyword>
<feature type="domain" description="OBG-type G" evidence="10">
    <location>
        <begin position="160"/>
        <end position="339"/>
    </location>
</feature>
<dbReference type="GO" id="GO:0000287">
    <property type="term" value="F:magnesium ion binding"/>
    <property type="evidence" value="ECO:0007669"/>
    <property type="project" value="InterPro"/>
</dbReference>
<evidence type="ECO:0000256" key="1">
    <source>
        <dbReference type="ARBA" id="ARBA00001946"/>
    </source>
</evidence>
<evidence type="ECO:0000256" key="3">
    <source>
        <dbReference type="ARBA" id="ARBA00022490"/>
    </source>
</evidence>
<evidence type="ECO:0000256" key="7">
    <source>
        <dbReference type="ARBA" id="ARBA00022842"/>
    </source>
</evidence>
<evidence type="ECO:0000256" key="8">
    <source>
        <dbReference type="ARBA" id="ARBA00023134"/>
    </source>
</evidence>
<feature type="binding site" evidence="9">
    <location>
        <begin position="291"/>
        <end position="294"/>
    </location>
    <ligand>
        <name>GTP</name>
        <dbReference type="ChEBI" id="CHEBI:37565"/>
    </ligand>
</feature>
<sequence length="537" mass="58450">MAEFVDRVVLHVSGGRGGNGCVSVRREKFKPLGGPNGGNGGNGGAVVLRVDNQTTTLLEYHHSPHQHAPNGDIGRGDMHHGFNGEDLVLTVPQGTVVKDREGNVLADLLRVGDEYIAARGGMGGLGNAALASTKRKAPGFALLGTPGEEADIVLELKSIADVALVGYPSAGKSSLIAAISAARPKIADYPFTTLIPNLGVVQAGDVRYTVADVPGLIEGASEGRGLGHRFLRHVERSSALVHVIDCATLEPGRDPISDFEVIRGELQNYEVDPTAGVTVPLHERPQIVVLNKIDVPEARELAEFVRPEFEEMGFKVFEISTASHEGLKPLIFAMAKLVEEDRAARAAAEKEAARVTVETPVIRPKGFRNKKKQEFVIRREERNLEPLFRVIGEKPERWIQQTDFNNDEAVGYLADRLARLGVEDELFKAGARAGDAVVIGESDNSVIFDWEPTMVGGAELLSSPRGTDARLEEIIRPTRAQKRVEYKERMDAKAAARAELESERVAGVWTESVEYRKKLKEGKVDESIDMLSIEDED</sequence>
<dbReference type="SUPFAM" id="SSF102741">
    <property type="entry name" value="Obg GTP-binding protein C-terminal domain"/>
    <property type="match status" value="1"/>
</dbReference>
<evidence type="ECO:0000313" key="14">
    <source>
        <dbReference type="Proteomes" id="UP000739069"/>
    </source>
</evidence>
<comment type="subunit">
    <text evidence="9">Monomer.</text>
</comment>
<evidence type="ECO:0000259" key="12">
    <source>
        <dbReference type="PROSITE" id="PS51883"/>
    </source>
</evidence>
<dbReference type="Gene3D" id="3.40.50.300">
    <property type="entry name" value="P-loop containing nucleotide triphosphate hydrolases"/>
    <property type="match status" value="1"/>
</dbReference>
<dbReference type="Gene3D" id="2.70.210.12">
    <property type="entry name" value="GTP1/OBG domain"/>
    <property type="match status" value="1"/>
</dbReference>
<dbReference type="CDD" id="cd01898">
    <property type="entry name" value="Obg"/>
    <property type="match status" value="1"/>
</dbReference>
<dbReference type="Proteomes" id="UP000739069">
    <property type="component" value="Unassembled WGS sequence"/>
</dbReference>
<dbReference type="InterPro" id="IPR006169">
    <property type="entry name" value="GTP1_OBG_dom"/>
</dbReference>
<evidence type="ECO:0000259" key="10">
    <source>
        <dbReference type="PROSITE" id="PS51710"/>
    </source>
</evidence>
<feature type="binding site" evidence="9">
    <location>
        <begin position="212"/>
        <end position="215"/>
    </location>
    <ligand>
        <name>GTP</name>
        <dbReference type="ChEBI" id="CHEBI:37565"/>
    </ligand>
</feature>
<keyword evidence="6 9" id="KW-0378">Hydrolase</keyword>
<dbReference type="PROSITE" id="PS51710">
    <property type="entry name" value="G_OBG"/>
    <property type="match status" value="1"/>
</dbReference>
<dbReference type="InterPro" id="IPR031167">
    <property type="entry name" value="G_OBG"/>
</dbReference>
<dbReference type="InterPro" id="IPR014100">
    <property type="entry name" value="GTP-bd_Obg/CgtA"/>
</dbReference>
<feature type="binding site" evidence="9">
    <location>
        <position position="193"/>
    </location>
    <ligand>
        <name>Mg(2+)</name>
        <dbReference type="ChEBI" id="CHEBI:18420"/>
    </ligand>
</feature>
<proteinExistence type="inferred from homology"/>
<evidence type="ECO:0000256" key="6">
    <source>
        <dbReference type="ARBA" id="ARBA00022801"/>
    </source>
</evidence>
<dbReference type="NCBIfam" id="NF008955">
    <property type="entry name" value="PRK12297.1"/>
    <property type="match status" value="1"/>
</dbReference>